<dbReference type="PATRIC" id="fig|754476.3.peg.2315"/>
<dbReference type="AlphaFoldDB" id="I1XL83"/>
<accession>I1XL83</accession>
<evidence type="ECO:0000313" key="2">
    <source>
        <dbReference type="Proteomes" id="UP000009144"/>
    </source>
</evidence>
<evidence type="ECO:0000313" key="1">
    <source>
        <dbReference type="EMBL" id="AFI85152.1"/>
    </source>
</evidence>
<sequence>MIAGSVRQTMQYDAEFMLKHLKTVWVFDGQNSDNADFCENDNFRQILLIIDNENTILEDAPLSGFEERLNSLESVNCKS</sequence>
<organism evidence="1 2">
    <name type="scientific">Methylophaga nitratireducenticrescens</name>
    <dbReference type="NCBI Taxonomy" id="754476"/>
    <lineage>
        <taxon>Bacteria</taxon>
        <taxon>Pseudomonadati</taxon>
        <taxon>Pseudomonadota</taxon>
        <taxon>Gammaproteobacteria</taxon>
        <taxon>Thiotrichales</taxon>
        <taxon>Piscirickettsiaceae</taxon>
        <taxon>Methylophaga</taxon>
    </lineage>
</organism>
<protein>
    <submittedName>
        <fullName evidence="1">Uncharacterized protein</fullName>
    </submittedName>
</protein>
<dbReference type="Proteomes" id="UP000009144">
    <property type="component" value="Chromosome"/>
</dbReference>
<gene>
    <name evidence="1" type="ordered locus">Q7A_2352</name>
</gene>
<proteinExistence type="predicted"/>
<dbReference type="HOGENOM" id="CLU_2602009_0_0_6"/>
<dbReference type="KEGG" id="mej:Q7A_2352"/>
<reference evidence="1 2" key="2">
    <citation type="journal article" date="2013" name="Int. J. Syst. Evol. Microbiol.">
        <title>Methylophaga nitratireducenticrescens sp. nov. and Methylophaga frappieri sp. nov., isolated from the biofilm of the methanol-fed denitrification system treating the seawater at the Montreal Biodome.</title>
        <authorList>
            <person name="Villeneuve C."/>
            <person name="Martineau C."/>
            <person name="Mauffrey F."/>
            <person name="Villemur R."/>
        </authorList>
    </citation>
    <scope>NUCLEOTIDE SEQUENCE [LARGE SCALE GENOMIC DNA]</scope>
    <source>
        <strain evidence="1 2">JAM1</strain>
    </source>
</reference>
<dbReference type="EMBL" id="CP003390">
    <property type="protein sequence ID" value="AFI85152.1"/>
    <property type="molecule type" value="Genomic_DNA"/>
</dbReference>
<name>I1XL83_METNJ</name>
<reference evidence="1 2" key="1">
    <citation type="journal article" date="2012" name="J. Bacteriol.">
        <title>Complete genome sequences of Methylophaga sp. strain JAM1 and Methylophaga sp. strain JAM7.</title>
        <authorList>
            <person name="Villeneuve C."/>
            <person name="Martineau C."/>
            <person name="Mauffrey F."/>
            <person name="Villemur R."/>
        </authorList>
    </citation>
    <scope>NUCLEOTIDE SEQUENCE [LARGE SCALE GENOMIC DNA]</scope>
    <source>
        <strain evidence="1 2">JAM1</strain>
    </source>
</reference>
<keyword evidence="2" id="KW-1185">Reference proteome</keyword>
<dbReference type="STRING" id="754476.Q7A_2352"/>